<feature type="chain" id="PRO_5008101603" evidence="2">
    <location>
        <begin position="22"/>
        <end position="391"/>
    </location>
</feature>
<dbReference type="KEGG" id="pchm:VFPPC_14503"/>
<evidence type="ECO:0000256" key="2">
    <source>
        <dbReference type="SAM" id="SignalP"/>
    </source>
</evidence>
<accession>A0A179FD09</accession>
<feature type="compositionally biased region" description="Low complexity" evidence="1">
    <location>
        <begin position="64"/>
        <end position="74"/>
    </location>
</feature>
<dbReference type="STRING" id="1380566.A0A179FD09"/>
<dbReference type="PROSITE" id="PS52045">
    <property type="entry name" value="NEPROSIN_PEP_CD"/>
    <property type="match status" value="1"/>
</dbReference>
<dbReference type="InterPro" id="IPR053168">
    <property type="entry name" value="Glutamic_endopeptidase"/>
</dbReference>
<dbReference type="PANTHER" id="PTHR31589">
    <property type="entry name" value="PROTEIN, PUTATIVE (DUF239)-RELATED-RELATED"/>
    <property type="match status" value="1"/>
</dbReference>
<name>A0A179FD09_METCM</name>
<evidence type="ECO:0000313" key="5">
    <source>
        <dbReference type="Proteomes" id="UP000078397"/>
    </source>
</evidence>
<gene>
    <name evidence="4" type="ORF">VFPPC_14503</name>
</gene>
<feature type="domain" description="Neprosin PEP catalytic" evidence="3">
    <location>
        <begin position="120"/>
        <end position="388"/>
    </location>
</feature>
<dbReference type="EMBL" id="LSBJ02000006">
    <property type="protein sequence ID" value="OAQ62989.1"/>
    <property type="molecule type" value="Genomic_DNA"/>
</dbReference>
<dbReference type="OrthoDB" id="4958656at2759"/>
<comment type="caution">
    <text evidence="4">The sequence shown here is derived from an EMBL/GenBank/DDBJ whole genome shotgun (WGS) entry which is preliminary data.</text>
</comment>
<keyword evidence="2" id="KW-0732">Signal</keyword>
<reference evidence="4 5" key="1">
    <citation type="journal article" date="2016" name="PLoS Pathog.">
        <title>Biosynthesis of antibiotic leucinostatins in bio-control fungus Purpureocillium lilacinum and their inhibition on phytophthora revealed by genome mining.</title>
        <authorList>
            <person name="Wang G."/>
            <person name="Liu Z."/>
            <person name="Lin R."/>
            <person name="Li E."/>
            <person name="Mao Z."/>
            <person name="Ling J."/>
            <person name="Yang Y."/>
            <person name="Yin W.B."/>
            <person name="Xie B."/>
        </authorList>
    </citation>
    <scope>NUCLEOTIDE SEQUENCE [LARGE SCALE GENOMIC DNA]</scope>
    <source>
        <strain evidence="4">170</strain>
    </source>
</reference>
<sequence length="391" mass="42860">MRLGAVTILSFSAALAPSTKAAPAGDNTEHKLNIVRTTAHNGITVDWITRESQGRTYTPPSRPPSGARPRVPGAHQAKVRREFQGPTGTVPIARINEEIPMKQLPPCISADGLNATKIQARGGAAGKHWYASSSQRSRNHGGGAFISTHKPFIERQRDFSLLQIAVIHDAADQPNGAARRRQTVEAGWQYYPPFHKDGPLLFTFFSTDGHQSQTDLVGGYNTKVKGWYQHDKDIHPGMPLSQFSVDGGDQQEIEIMFMLSEECWWLYTLDRYVGCYPTSLFHPKGVDARNTLATGATSVSLYGEIFNSGEQVTTTDMGSGHPAGEGWQHAAYMRKMTWLDVDGNTTHHWDGTSEVDDPARYSIDAKFKSGIKDWDSFMFLGGPGAGGRIGG</sequence>
<feature type="region of interest" description="Disordered" evidence="1">
    <location>
        <begin position="52"/>
        <end position="78"/>
    </location>
</feature>
<evidence type="ECO:0000259" key="3">
    <source>
        <dbReference type="PROSITE" id="PS52045"/>
    </source>
</evidence>
<protein>
    <submittedName>
        <fullName evidence="4">Glucoamylase</fullName>
    </submittedName>
</protein>
<evidence type="ECO:0000256" key="1">
    <source>
        <dbReference type="SAM" id="MobiDB-lite"/>
    </source>
</evidence>
<evidence type="ECO:0000313" key="4">
    <source>
        <dbReference type="EMBL" id="OAQ62989.1"/>
    </source>
</evidence>
<organism evidence="4 5">
    <name type="scientific">Pochonia chlamydosporia 170</name>
    <dbReference type="NCBI Taxonomy" id="1380566"/>
    <lineage>
        <taxon>Eukaryota</taxon>
        <taxon>Fungi</taxon>
        <taxon>Dikarya</taxon>
        <taxon>Ascomycota</taxon>
        <taxon>Pezizomycotina</taxon>
        <taxon>Sordariomycetes</taxon>
        <taxon>Hypocreomycetidae</taxon>
        <taxon>Hypocreales</taxon>
        <taxon>Clavicipitaceae</taxon>
        <taxon>Pochonia</taxon>
    </lineage>
</organism>
<dbReference type="Proteomes" id="UP000078397">
    <property type="component" value="Unassembled WGS sequence"/>
</dbReference>
<dbReference type="AlphaFoldDB" id="A0A179FD09"/>
<proteinExistence type="predicted"/>
<dbReference type="GeneID" id="28856265"/>
<dbReference type="Pfam" id="PF03080">
    <property type="entry name" value="Neprosin"/>
    <property type="match status" value="1"/>
</dbReference>
<dbReference type="RefSeq" id="XP_018140569.1">
    <property type="nucleotide sequence ID" value="XM_018292271.1"/>
</dbReference>
<dbReference type="PANTHER" id="PTHR31589:SF223">
    <property type="entry name" value="PROTEIN, PUTATIVE (DUF239)-RELATED"/>
    <property type="match status" value="1"/>
</dbReference>
<keyword evidence="5" id="KW-1185">Reference proteome</keyword>
<feature type="signal peptide" evidence="2">
    <location>
        <begin position="1"/>
        <end position="21"/>
    </location>
</feature>
<dbReference type="InterPro" id="IPR004314">
    <property type="entry name" value="Neprosin"/>
</dbReference>